<dbReference type="KEGG" id="apuu:APUU_70561S"/>
<keyword evidence="5 8" id="KW-1133">Transmembrane helix</keyword>
<reference evidence="9" key="2">
    <citation type="submission" date="2021-02" db="EMBL/GenBank/DDBJ databases">
        <title>Aspergillus puulaauensis MK2 genome sequence.</title>
        <authorList>
            <person name="Futagami T."/>
            <person name="Mori K."/>
            <person name="Kadooka C."/>
            <person name="Tanaka T."/>
        </authorList>
    </citation>
    <scope>NUCLEOTIDE SEQUENCE</scope>
    <source>
        <strain evidence="9">MK2</strain>
    </source>
</reference>
<gene>
    <name evidence="9" type="ORF">APUU_70561S</name>
</gene>
<dbReference type="EMBL" id="AP024449">
    <property type="protein sequence ID" value="BCS28991.1"/>
    <property type="molecule type" value="Genomic_DNA"/>
</dbReference>
<comment type="similarity">
    <text evidence="2">Belongs to the major facilitator superfamily.</text>
</comment>
<evidence type="ECO:0008006" key="11">
    <source>
        <dbReference type="Google" id="ProtNLM"/>
    </source>
</evidence>
<protein>
    <recommendedName>
        <fullName evidence="11">Major facilitator superfamily (MFS) profile domain-containing protein</fullName>
    </recommendedName>
</protein>
<evidence type="ECO:0000313" key="10">
    <source>
        <dbReference type="Proteomes" id="UP000654913"/>
    </source>
</evidence>
<dbReference type="RefSeq" id="XP_041561177.1">
    <property type="nucleotide sequence ID" value="XM_041695448.1"/>
</dbReference>
<dbReference type="PANTHER" id="PTHR23512">
    <property type="entry name" value="MAJOR FACILITATOR SUPERFAMILY DOMAIN-CONTAINING PROTEIN 1"/>
    <property type="match status" value="1"/>
</dbReference>
<dbReference type="GeneID" id="64978988"/>
<reference evidence="9" key="1">
    <citation type="submission" date="2021-01" db="EMBL/GenBank/DDBJ databases">
        <authorList>
            <consortium name="Aspergillus puulaauensis MK2 genome sequencing consortium"/>
            <person name="Kazuki M."/>
            <person name="Futagami T."/>
        </authorList>
    </citation>
    <scope>NUCLEOTIDE SEQUENCE</scope>
    <source>
        <strain evidence="9">MK2</strain>
    </source>
</reference>
<keyword evidence="3" id="KW-0813">Transport</keyword>
<evidence type="ECO:0000256" key="5">
    <source>
        <dbReference type="ARBA" id="ARBA00022989"/>
    </source>
</evidence>
<evidence type="ECO:0000256" key="8">
    <source>
        <dbReference type="SAM" id="Phobius"/>
    </source>
</evidence>
<feature type="transmembrane region" description="Helical" evidence="8">
    <location>
        <begin position="44"/>
        <end position="65"/>
    </location>
</feature>
<proteinExistence type="inferred from homology"/>
<keyword evidence="4 8" id="KW-0812">Transmembrane</keyword>
<dbReference type="Proteomes" id="UP000654913">
    <property type="component" value="Chromosome 7"/>
</dbReference>
<keyword evidence="6 8" id="KW-0472">Membrane</keyword>
<comment type="subcellular location">
    <subcellularLocation>
        <location evidence="1">Lysosome membrane</location>
        <topology evidence="1">Multi-pass membrane protein</topology>
    </subcellularLocation>
</comment>
<dbReference type="SUPFAM" id="SSF103473">
    <property type="entry name" value="MFS general substrate transporter"/>
    <property type="match status" value="1"/>
</dbReference>
<evidence type="ECO:0000256" key="7">
    <source>
        <dbReference type="ARBA" id="ARBA00023228"/>
    </source>
</evidence>
<accession>A0A7R8AS22</accession>
<dbReference type="OrthoDB" id="424834at2759"/>
<keyword evidence="7" id="KW-0458">Lysosome</keyword>
<dbReference type="InterPro" id="IPR036259">
    <property type="entry name" value="MFS_trans_sf"/>
</dbReference>
<organism evidence="9 10">
    <name type="scientific">Aspergillus puulaauensis</name>
    <dbReference type="NCBI Taxonomy" id="1220207"/>
    <lineage>
        <taxon>Eukaryota</taxon>
        <taxon>Fungi</taxon>
        <taxon>Dikarya</taxon>
        <taxon>Ascomycota</taxon>
        <taxon>Pezizomycotina</taxon>
        <taxon>Eurotiomycetes</taxon>
        <taxon>Eurotiomycetidae</taxon>
        <taxon>Eurotiales</taxon>
        <taxon>Aspergillaceae</taxon>
        <taxon>Aspergillus</taxon>
    </lineage>
</organism>
<evidence type="ECO:0000256" key="6">
    <source>
        <dbReference type="ARBA" id="ARBA00023136"/>
    </source>
</evidence>
<feature type="transmembrane region" description="Helical" evidence="8">
    <location>
        <begin position="77"/>
        <end position="98"/>
    </location>
</feature>
<evidence type="ECO:0000313" key="9">
    <source>
        <dbReference type="EMBL" id="BCS28991.1"/>
    </source>
</evidence>
<evidence type="ECO:0000256" key="3">
    <source>
        <dbReference type="ARBA" id="ARBA00022448"/>
    </source>
</evidence>
<sequence length="132" mass="14397">MSRTQWHVLAASAAINWSTYFIHDVPASLSTPLSEHLSLPDQQYAYLVSLLYAVYAVPNTVLPFFAGPAVQRFGERAVLLGTISSIVTGQLLFALSVATKFQLEAKDSPSRLRSTSAPVDWAASRTRSLSRA</sequence>
<name>A0A7R8AS22_9EURO</name>
<evidence type="ECO:0000256" key="2">
    <source>
        <dbReference type="ARBA" id="ARBA00008335"/>
    </source>
</evidence>
<dbReference type="AlphaFoldDB" id="A0A7R8AS22"/>
<dbReference type="Gene3D" id="1.20.1250.20">
    <property type="entry name" value="MFS general substrate transporter like domains"/>
    <property type="match status" value="1"/>
</dbReference>
<dbReference type="InterPro" id="IPR052187">
    <property type="entry name" value="MFSD1"/>
</dbReference>
<dbReference type="PANTHER" id="PTHR23512:SF3">
    <property type="entry name" value="MAJOR FACILITATOR SUPERFAMILY DOMAIN-CONTAINING PROTEIN 1"/>
    <property type="match status" value="1"/>
</dbReference>
<keyword evidence="10" id="KW-1185">Reference proteome</keyword>
<evidence type="ECO:0000256" key="1">
    <source>
        <dbReference type="ARBA" id="ARBA00004155"/>
    </source>
</evidence>
<evidence type="ECO:0000256" key="4">
    <source>
        <dbReference type="ARBA" id="ARBA00022692"/>
    </source>
</evidence>